<dbReference type="HOGENOM" id="CLU_1002991_0_0_1"/>
<dbReference type="InParanoid" id="H2YF61"/>
<name>H2YF61_CIOSA</name>
<proteinExistence type="predicted"/>
<feature type="compositionally biased region" description="Basic and acidic residues" evidence="1">
    <location>
        <begin position="11"/>
        <end position="23"/>
    </location>
</feature>
<dbReference type="AlphaFoldDB" id="H2YF61"/>
<reference evidence="2" key="3">
    <citation type="submission" date="2025-09" db="UniProtKB">
        <authorList>
            <consortium name="Ensembl"/>
        </authorList>
    </citation>
    <scope>IDENTIFICATION</scope>
</reference>
<evidence type="ECO:0000313" key="3">
    <source>
        <dbReference type="Proteomes" id="UP000007875"/>
    </source>
</evidence>
<evidence type="ECO:0000313" key="2">
    <source>
        <dbReference type="Ensembl" id="ENSCSAVP00000003959.1"/>
    </source>
</evidence>
<keyword evidence="3" id="KW-1185">Reference proteome</keyword>
<sequence>MLQNQAEEQEIEMREMQESYEEKCQSEKMLKDHLEEYMATYEAKLTKMQEALKNTDKDINIISAHKNDAQQGVAKLTAELKSSKQLVATLQEKISKQIAQSQVDEDCNKSLQEQLSNEKETCKKLRKILKEHDDVVSANEKQLQETKRALDQYSLQLRIAEEGRLASQSTVSDLSIELRKAKDEIQSQKRSSEQVTRDLRTRLKAAEKELNDIEEIRVKSRDQSESSLKAKVTELEAEMGGTGQMIAARLSALERPRRDSDSSNASDKETSSQKLLRL</sequence>
<feature type="region of interest" description="Disordered" evidence="1">
    <location>
        <begin position="1"/>
        <end position="23"/>
    </location>
</feature>
<reference evidence="2" key="2">
    <citation type="submission" date="2025-08" db="UniProtKB">
        <authorList>
            <consortium name="Ensembl"/>
        </authorList>
    </citation>
    <scope>IDENTIFICATION</scope>
</reference>
<feature type="compositionally biased region" description="Basic and acidic residues" evidence="1">
    <location>
        <begin position="252"/>
        <end position="271"/>
    </location>
</feature>
<dbReference type="Ensembl" id="ENSCSAVT00000004018.1">
    <property type="protein sequence ID" value="ENSCSAVP00000003959.1"/>
    <property type="gene ID" value="ENSCSAVG00000002351.1"/>
</dbReference>
<reference evidence="3" key="1">
    <citation type="submission" date="2003-08" db="EMBL/GenBank/DDBJ databases">
        <authorList>
            <person name="Birren B."/>
            <person name="Nusbaum C."/>
            <person name="Abebe A."/>
            <person name="Abouelleil A."/>
            <person name="Adekoya E."/>
            <person name="Ait-zahra M."/>
            <person name="Allen N."/>
            <person name="Allen T."/>
            <person name="An P."/>
            <person name="Anderson M."/>
            <person name="Anderson S."/>
            <person name="Arachchi H."/>
            <person name="Armbruster J."/>
            <person name="Bachantsang P."/>
            <person name="Baldwin J."/>
            <person name="Barry A."/>
            <person name="Bayul T."/>
            <person name="Blitshsteyn B."/>
            <person name="Bloom T."/>
            <person name="Blye J."/>
            <person name="Boguslavskiy L."/>
            <person name="Borowsky M."/>
            <person name="Boukhgalter B."/>
            <person name="Brunache A."/>
            <person name="Butler J."/>
            <person name="Calixte N."/>
            <person name="Calvo S."/>
            <person name="Camarata J."/>
            <person name="Campo K."/>
            <person name="Chang J."/>
            <person name="Cheshatsang Y."/>
            <person name="Citroen M."/>
            <person name="Collymore A."/>
            <person name="Considine T."/>
            <person name="Cook A."/>
            <person name="Cooke P."/>
            <person name="Corum B."/>
            <person name="Cuomo C."/>
            <person name="David R."/>
            <person name="Dawoe T."/>
            <person name="Degray S."/>
            <person name="Dodge S."/>
            <person name="Dooley K."/>
            <person name="Dorje P."/>
            <person name="Dorjee K."/>
            <person name="Dorris L."/>
            <person name="Duffey N."/>
            <person name="Dupes A."/>
            <person name="Elkins T."/>
            <person name="Engels R."/>
            <person name="Erickson J."/>
            <person name="Farina A."/>
            <person name="Faro S."/>
            <person name="Ferreira P."/>
            <person name="Fischer H."/>
            <person name="Fitzgerald M."/>
            <person name="Foley K."/>
            <person name="Gage D."/>
            <person name="Galagan J."/>
            <person name="Gearin G."/>
            <person name="Gnerre S."/>
            <person name="Gnirke A."/>
            <person name="Goyette A."/>
            <person name="Graham J."/>
            <person name="Grandbois E."/>
            <person name="Gyaltsen K."/>
            <person name="Hafez N."/>
            <person name="Hagopian D."/>
            <person name="Hagos B."/>
            <person name="Hall J."/>
            <person name="Hatcher B."/>
            <person name="Heller A."/>
            <person name="Higgins H."/>
            <person name="Honan T."/>
            <person name="Horn A."/>
            <person name="Houde N."/>
            <person name="Hughes L."/>
            <person name="Hulme W."/>
            <person name="Husby E."/>
            <person name="Iliev I."/>
            <person name="Jaffe D."/>
            <person name="Jones C."/>
            <person name="Kamal M."/>
            <person name="Kamat A."/>
            <person name="Kamvysselis M."/>
            <person name="Karlsson E."/>
            <person name="Kells C."/>
            <person name="Kieu A."/>
            <person name="Kisner P."/>
            <person name="Kodira C."/>
            <person name="Kulbokas E."/>
            <person name="Labutti K."/>
            <person name="Lama D."/>
            <person name="Landers T."/>
            <person name="Leger J."/>
            <person name="Levine S."/>
            <person name="Lewis D."/>
            <person name="Lewis T."/>
            <person name="Lindblad-toh K."/>
            <person name="Liu X."/>
            <person name="Lokyitsang T."/>
            <person name="Lokyitsang Y."/>
            <person name="Lucien O."/>
            <person name="Lui A."/>
            <person name="Ma L.J."/>
            <person name="Mabbitt R."/>
            <person name="Macdonald J."/>
            <person name="Maclean C."/>
            <person name="Major J."/>
            <person name="Manning J."/>
            <person name="Marabella R."/>
            <person name="Maru K."/>
            <person name="Matthews C."/>
            <person name="Mauceli E."/>
            <person name="Mccarthy M."/>
            <person name="Mcdonough S."/>
            <person name="Mcghee T."/>
            <person name="Meldrim J."/>
            <person name="Meneus L."/>
            <person name="Mesirov J."/>
            <person name="Mihalev A."/>
            <person name="Mihova T."/>
            <person name="Mikkelsen T."/>
            <person name="Mlenga V."/>
            <person name="Moru K."/>
            <person name="Mozes J."/>
            <person name="Mulrain L."/>
            <person name="Munson G."/>
            <person name="Naylor J."/>
            <person name="Newes C."/>
            <person name="Nguyen C."/>
            <person name="Nguyen N."/>
            <person name="Nguyen T."/>
            <person name="Nicol R."/>
            <person name="Nielsen C."/>
            <person name="Nizzari M."/>
            <person name="Norbu C."/>
            <person name="Norbu N."/>
            <person name="O'donnell P."/>
            <person name="Okoawo O."/>
            <person name="O'leary S."/>
            <person name="Omotosho B."/>
            <person name="O'neill K."/>
            <person name="Osman S."/>
            <person name="Parker S."/>
            <person name="Perrin D."/>
            <person name="Phunkhang P."/>
            <person name="Piqani B."/>
            <person name="Purcell S."/>
            <person name="Rachupka T."/>
            <person name="Ramasamy U."/>
            <person name="Rameau R."/>
            <person name="Ray V."/>
            <person name="Raymond C."/>
            <person name="Retta R."/>
            <person name="Richardson S."/>
            <person name="Rise C."/>
            <person name="Rodriguez J."/>
            <person name="Rogers J."/>
            <person name="Rogov P."/>
            <person name="Rutman M."/>
            <person name="Schupbach R."/>
            <person name="Seaman C."/>
            <person name="Settipalli S."/>
            <person name="Sharpe T."/>
            <person name="Sheridan J."/>
            <person name="Sherpa N."/>
            <person name="Shi J."/>
            <person name="Smirnov S."/>
            <person name="Smith C."/>
            <person name="Sougnez C."/>
            <person name="Spencer B."/>
            <person name="Stalker J."/>
            <person name="Stange-thomann N."/>
            <person name="Stavropoulos S."/>
            <person name="Stetson K."/>
            <person name="Stone C."/>
            <person name="Stone S."/>
            <person name="Stubbs M."/>
            <person name="Talamas J."/>
            <person name="Tchuinga P."/>
            <person name="Tenzing P."/>
            <person name="Tesfaye S."/>
            <person name="Theodore J."/>
            <person name="Thoulutsang Y."/>
            <person name="Topham K."/>
            <person name="Towey S."/>
            <person name="Tsamla T."/>
            <person name="Tsomo N."/>
            <person name="Vallee D."/>
            <person name="Vassiliev H."/>
            <person name="Venkataraman V."/>
            <person name="Vinson J."/>
            <person name="Vo A."/>
            <person name="Wade C."/>
            <person name="Wang S."/>
            <person name="Wangchuk T."/>
            <person name="Wangdi T."/>
            <person name="Whittaker C."/>
            <person name="Wilkinson J."/>
            <person name="Wu Y."/>
            <person name="Wyman D."/>
            <person name="Yadav S."/>
            <person name="Yang S."/>
            <person name="Yang X."/>
            <person name="Yeager S."/>
            <person name="Yee E."/>
            <person name="Young G."/>
            <person name="Zainoun J."/>
            <person name="Zembeck L."/>
            <person name="Zimmer A."/>
            <person name="Zody M."/>
            <person name="Lander E."/>
        </authorList>
    </citation>
    <scope>NUCLEOTIDE SEQUENCE [LARGE SCALE GENOMIC DNA]</scope>
</reference>
<dbReference type="Proteomes" id="UP000007875">
    <property type="component" value="Unassembled WGS sequence"/>
</dbReference>
<protein>
    <submittedName>
        <fullName evidence="2">Uncharacterized protein</fullName>
    </submittedName>
</protein>
<accession>H2YF61</accession>
<evidence type="ECO:0000256" key="1">
    <source>
        <dbReference type="SAM" id="MobiDB-lite"/>
    </source>
</evidence>
<organism evidence="2 3">
    <name type="scientific">Ciona savignyi</name>
    <name type="common">Pacific transparent sea squirt</name>
    <dbReference type="NCBI Taxonomy" id="51511"/>
    <lineage>
        <taxon>Eukaryota</taxon>
        <taxon>Metazoa</taxon>
        <taxon>Chordata</taxon>
        <taxon>Tunicata</taxon>
        <taxon>Ascidiacea</taxon>
        <taxon>Phlebobranchia</taxon>
        <taxon>Cionidae</taxon>
        <taxon>Ciona</taxon>
    </lineage>
</organism>
<feature type="region of interest" description="Disordered" evidence="1">
    <location>
        <begin position="246"/>
        <end position="278"/>
    </location>
</feature>